<feature type="compositionally biased region" description="Basic and acidic residues" evidence="11">
    <location>
        <begin position="985"/>
        <end position="999"/>
    </location>
</feature>
<dbReference type="Proteomes" id="UP000580474">
    <property type="component" value="Unassembled WGS sequence"/>
</dbReference>
<sequence length="1013" mass="106873">MIGVLGVLAALLLPFAPVLADQTTVTWPQAGAAPESTTAFFVPYAPAETHVDVPCPVVRAGQREPGPTTLVASTRPGAPSTGFAVVAADGDLLVQIGGRQVHRGPIPAGDCAVRLDATGAGSTVRIGADTAVLPGDRVREVFAFTTDLPAEQARGLAVHARTSTWFENSPTGAKIALIGAQLALAAAALTLLARADRRRGRGDRPADEPLPDGGADPDQHAPAGATGRRRIGSWPLDLGVLVTLLIWAVLGPRTPDDGFTEGIVRNALHSGAFTNYYRWENAAESPFTAVLFLVEPLISLHANPLVLRLPSLLAGFLTWLLLSRGALPVLLPGHARLGRVRALLAGALLLWWLPFDLGVRPEPFVAFGATVVLTCVLRGTRREGRLLLLGCGALAAGLTVAVNPVGVTAAAPLLLLAPRIWRTLRAGGSPCGAIALLACVGAVGLVAMFADQSWYGVSRATELHRFYGPNVPWFEEIRRYEYLLGFDDEQGGLGRRLPVLITLPLLACSVLLLARGSRALPGLRAAHVAPVAFALGLGMLWLTPSKWTHYFGALAGLGALALTVSVVLLVAARDELVGLVGTVLLVVGISVAFAGRNEWFLHSDFGVPRAQAPFAPFDGPLSWIALTGVVLLFGRRRWRAVLGRMPAVLGVTAVVLGVAVLLVSFVVAPFRQLGGYSVGAQNIGHLTGGDCGIADRIVTTRDAPGGPLRPVAGGGDRSRGFVERGGFPKFQAPPAPPGTGSATYLWGSLDGGGAATGELTSRWFALPPPRADQELALSVAGRTGDGNRLVLEFGRDSRPIGQRVLDDSWKDDDERRTYPSDRVVEDAPQDRPEWREVLLGAAEVPAGANTVRVLAADATTDDGGWLATTGPRLRDVAPLRASLGGAVYVDWAMVWDFPCERRSPRVAGGLAQAPTTLLTPPDDLGFAGQAPFVREIGGSFAGIREVGVEGTVATRLLGAQRRPQDADWGELVRVAYPMRRDAYDTATSTERRWGWEGDRTPLGYPDSAARPSG</sequence>
<feature type="transmembrane region" description="Helical" evidence="12">
    <location>
        <begin position="614"/>
        <end position="634"/>
    </location>
</feature>
<evidence type="ECO:0000256" key="3">
    <source>
        <dbReference type="ARBA" id="ARBA00008195"/>
    </source>
</evidence>
<dbReference type="InterPro" id="IPR007680">
    <property type="entry name" value="Arabino_trans_central"/>
</dbReference>
<protein>
    <submittedName>
        <fullName evidence="17">Arabinosyltransferase C</fullName>
        <ecNumber evidence="17">2.4.2.-</ecNumber>
    </submittedName>
</protein>
<keyword evidence="10" id="KW-0961">Cell wall biogenesis/degradation</keyword>
<gene>
    <name evidence="17" type="ORF">BJ969_005961</name>
</gene>
<dbReference type="Gene3D" id="2.60.120.610">
    <property type="entry name" value="arabinofuranosyltransferase like domain"/>
    <property type="match status" value="1"/>
</dbReference>
<dbReference type="Pfam" id="PF17689">
    <property type="entry name" value="Arabino_trans_N"/>
    <property type="match status" value="1"/>
</dbReference>
<evidence type="ECO:0000259" key="15">
    <source>
        <dbReference type="Pfam" id="PF14896"/>
    </source>
</evidence>
<feature type="domain" description="Arabinosyltransferase C-terminal" evidence="15">
    <location>
        <begin position="746"/>
        <end position="996"/>
    </location>
</feature>
<dbReference type="InterPro" id="IPR040920">
    <property type="entry name" value="Arabino_trans_N"/>
</dbReference>
<comment type="caution">
    <text evidence="17">The sequence shown here is derived from an EMBL/GenBank/DDBJ whole genome shotgun (WGS) entry which is preliminary data.</text>
</comment>
<feature type="transmembrane region" description="Helical" evidence="12">
    <location>
        <begin position="338"/>
        <end position="355"/>
    </location>
</feature>
<keyword evidence="4" id="KW-1003">Cell membrane</keyword>
<evidence type="ECO:0000256" key="4">
    <source>
        <dbReference type="ARBA" id="ARBA00022475"/>
    </source>
</evidence>
<keyword evidence="7 12" id="KW-0812">Transmembrane</keyword>
<reference evidence="17 18" key="1">
    <citation type="submission" date="2020-08" db="EMBL/GenBank/DDBJ databases">
        <title>Sequencing the genomes of 1000 actinobacteria strains.</title>
        <authorList>
            <person name="Klenk H.-P."/>
        </authorList>
    </citation>
    <scope>NUCLEOTIDE SEQUENCE [LARGE SCALE GENOMIC DNA]</scope>
    <source>
        <strain evidence="17 18">DSM 45582</strain>
    </source>
</reference>
<feature type="transmembrane region" description="Helical" evidence="12">
    <location>
        <begin position="646"/>
        <end position="668"/>
    </location>
</feature>
<feature type="transmembrane region" description="Helical" evidence="12">
    <location>
        <begin position="576"/>
        <end position="594"/>
    </location>
</feature>
<evidence type="ECO:0000313" key="18">
    <source>
        <dbReference type="Proteomes" id="UP000580474"/>
    </source>
</evidence>
<evidence type="ECO:0000256" key="10">
    <source>
        <dbReference type="ARBA" id="ARBA00023316"/>
    </source>
</evidence>
<dbReference type="GO" id="GO:0071766">
    <property type="term" value="P:Actinobacterium-type cell wall biogenesis"/>
    <property type="evidence" value="ECO:0007669"/>
    <property type="project" value="InterPro"/>
</dbReference>
<evidence type="ECO:0000313" key="17">
    <source>
        <dbReference type="EMBL" id="MBB5072873.1"/>
    </source>
</evidence>
<evidence type="ECO:0000256" key="9">
    <source>
        <dbReference type="ARBA" id="ARBA00023136"/>
    </source>
</evidence>
<dbReference type="InterPro" id="IPR032731">
    <property type="entry name" value="Arabino_trans_C"/>
</dbReference>
<evidence type="ECO:0000256" key="13">
    <source>
        <dbReference type="SAM" id="SignalP"/>
    </source>
</evidence>
<evidence type="ECO:0000256" key="7">
    <source>
        <dbReference type="ARBA" id="ARBA00022692"/>
    </source>
</evidence>
<keyword evidence="9 12" id="KW-0472">Membrane</keyword>
<feature type="transmembrane region" description="Helical" evidence="12">
    <location>
        <begin position="386"/>
        <end position="417"/>
    </location>
</feature>
<feature type="transmembrane region" description="Helical" evidence="12">
    <location>
        <begin position="497"/>
        <end position="514"/>
    </location>
</feature>
<evidence type="ECO:0000256" key="2">
    <source>
        <dbReference type="ARBA" id="ARBA00004651"/>
    </source>
</evidence>
<dbReference type="InterPro" id="IPR027451">
    <property type="entry name" value="EmbABC_dom1"/>
</dbReference>
<dbReference type="Pfam" id="PF04602">
    <property type="entry name" value="Arabinose_trans"/>
    <property type="match status" value="1"/>
</dbReference>
<feature type="transmembrane region" description="Helical" evidence="12">
    <location>
        <begin position="175"/>
        <end position="195"/>
    </location>
</feature>
<dbReference type="EC" id="2.4.2.-" evidence="17"/>
<accession>A0A840NSA6</accession>
<dbReference type="GO" id="GO:0005886">
    <property type="term" value="C:plasma membrane"/>
    <property type="evidence" value="ECO:0007669"/>
    <property type="project" value="UniProtKB-SubCell"/>
</dbReference>
<evidence type="ECO:0000256" key="1">
    <source>
        <dbReference type="ARBA" id="ARBA00003001"/>
    </source>
</evidence>
<keyword evidence="18" id="KW-1185">Reference proteome</keyword>
<keyword evidence="5 17" id="KW-0328">Glycosyltransferase</keyword>
<dbReference type="GO" id="GO:0071555">
    <property type="term" value="P:cell wall organization"/>
    <property type="evidence" value="ECO:0007669"/>
    <property type="project" value="UniProtKB-KW"/>
</dbReference>
<feature type="transmembrane region" description="Helical" evidence="12">
    <location>
        <begin position="526"/>
        <end position="544"/>
    </location>
</feature>
<feature type="signal peptide" evidence="13">
    <location>
        <begin position="1"/>
        <end position="20"/>
    </location>
</feature>
<feature type="transmembrane region" description="Helical" evidence="12">
    <location>
        <begin position="429"/>
        <end position="450"/>
    </location>
</feature>
<dbReference type="Gene3D" id="2.60.120.940">
    <property type="entry name" value="EmbC, C-terminal domain, subdomain 2"/>
    <property type="match status" value="1"/>
</dbReference>
<dbReference type="RefSeq" id="WP_343071672.1">
    <property type="nucleotide sequence ID" value="NZ_JACHIV010000001.1"/>
</dbReference>
<dbReference type="Pfam" id="PF14896">
    <property type="entry name" value="Arabino_trans_C"/>
    <property type="match status" value="1"/>
</dbReference>
<evidence type="ECO:0000259" key="16">
    <source>
        <dbReference type="Pfam" id="PF17689"/>
    </source>
</evidence>
<comment type="similarity">
    <text evidence="3">Belongs to the emb family.</text>
</comment>
<evidence type="ECO:0000259" key="14">
    <source>
        <dbReference type="Pfam" id="PF04602"/>
    </source>
</evidence>
<evidence type="ECO:0000256" key="11">
    <source>
        <dbReference type="SAM" id="MobiDB-lite"/>
    </source>
</evidence>
<dbReference type="EMBL" id="JACHIV010000001">
    <property type="protein sequence ID" value="MBB5072873.1"/>
    <property type="molecule type" value="Genomic_DNA"/>
</dbReference>
<feature type="region of interest" description="Disordered" evidence="11">
    <location>
        <begin position="198"/>
        <end position="226"/>
    </location>
</feature>
<comment type="subcellular location">
    <subcellularLocation>
        <location evidence="2">Cell membrane</location>
        <topology evidence="2">Multi-pass membrane protein</topology>
    </subcellularLocation>
</comment>
<evidence type="ECO:0000256" key="12">
    <source>
        <dbReference type="SAM" id="Phobius"/>
    </source>
</evidence>
<dbReference type="AlphaFoldDB" id="A0A840NSA6"/>
<evidence type="ECO:0000256" key="5">
    <source>
        <dbReference type="ARBA" id="ARBA00022676"/>
    </source>
</evidence>
<keyword evidence="6 17" id="KW-0808">Transferase</keyword>
<keyword evidence="8 12" id="KW-1133">Transmembrane helix</keyword>
<feature type="domain" description="Arabinosyltransferas concanavalin like" evidence="16">
    <location>
        <begin position="21"/>
        <end position="161"/>
    </location>
</feature>
<evidence type="ECO:0000256" key="6">
    <source>
        <dbReference type="ARBA" id="ARBA00022679"/>
    </source>
</evidence>
<dbReference type="InterPro" id="IPR042486">
    <property type="entry name" value="Arabino_trans_C_2"/>
</dbReference>
<feature type="chain" id="PRO_5032766278" evidence="13">
    <location>
        <begin position="21"/>
        <end position="1013"/>
    </location>
</feature>
<name>A0A840NSA6_9PSEU</name>
<organism evidence="17 18">
    <name type="scientific">Saccharopolyspora gloriosae</name>
    <dbReference type="NCBI Taxonomy" id="455344"/>
    <lineage>
        <taxon>Bacteria</taxon>
        <taxon>Bacillati</taxon>
        <taxon>Actinomycetota</taxon>
        <taxon>Actinomycetes</taxon>
        <taxon>Pseudonocardiales</taxon>
        <taxon>Pseudonocardiaceae</taxon>
        <taxon>Saccharopolyspora</taxon>
    </lineage>
</organism>
<feature type="domain" description="Arabinofuranosyltransferase central" evidence="14">
    <location>
        <begin position="169"/>
        <end position="632"/>
    </location>
</feature>
<keyword evidence="13" id="KW-0732">Signal</keyword>
<feature type="transmembrane region" description="Helical" evidence="12">
    <location>
        <begin position="550"/>
        <end position="569"/>
    </location>
</feature>
<feature type="transmembrane region" description="Helical" evidence="12">
    <location>
        <begin position="231"/>
        <end position="250"/>
    </location>
</feature>
<proteinExistence type="inferred from homology"/>
<dbReference type="GO" id="GO:0052636">
    <property type="term" value="F:arabinosyltransferase activity"/>
    <property type="evidence" value="ECO:0007669"/>
    <property type="project" value="InterPro"/>
</dbReference>
<feature type="region of interest" description="Disordered" evidence="11">
    <location>
        <begin position="985"/>
        <end position="1013"/>
    </location>
</feature>
<comment type="function">
    <text evidence="1">Arabinosyl transferase responsible for the polymerization of arabinose into the arabinan of arabinogalactan.</text>
</comment>
<evidence type="ECO:0000256" key="8">
    <source>
        <dbReference type="ARBA" id="ARBA00022989"/>
    </source>
</evidence>
<feature type="transmembrane region" description="Helical" evidence="12">
    <location>
        <begin position="312"/>
        <end position="331"/>
    </location>
</feature>